<dbReference type="Proteomes" id="UP001597533">
    <property type="component" value="Unassembled WGS sequence"/>
</dbReference>
<dbReference type="GO" id="GO:0032259">
    <property type="term" value="P:methylation"/>
    <property type="evidence" value="ECO:0007669"/>
    <property type="project" value="UniProtKB-KW"/>
</dbReference>
<feature type="domain" description="Methyltransferase FkbM" evidence="1">
    <location>
        <begin position="61"/>
        <end position="227"/>
    </location>
</feature>
<dbReference type="CDD" id="cd02440">
    <property type="entry name" value="AdoMet_MTases"/>
    <property type="match status" value="1"/>
</dbReference>
<dbReference type="GO" id="GO:0008168">
    <property type="term" value="F:methyltransferase activity"/>
    <property type="evidence" value="ECO:0007669"/>
    <property type="project" value="UniProtKB-KW"/>
</dbReference>
<name>A0ABW5WM55_9FLAO</name>
<dbReference type="Pfam" id="PF05050">
    <property type="entry name" value="Methyltransf_21"/>
    <property type="match status" value="1"/>
</dbReference>
<dbReference type="PANTHER" id="PTHR34203">
    <property type="entry name" value="METHYLTRANSFERASE, FKBM FAMILY PROTEIN"/>
    <property type="match status" value="1"/>
</dbReference>
<dbReference type="InterPro" id="IPR052514">
    <property type="entry name" value="SAM-dependent_MTase"/>
</dbReference>
<keyword evidence="2" id="KW-0808">Transferase</keyword>
<reference evidence="3" key="1">
    <citation type="journal article" date="2019" name="Int. J. Syst. Evol. Microbiol.">
        <title>The Global Catalogue of Microorganisms (GCM) 10K type strain sequencing project: providing services to taxonomists for standard genome sequencing and annotation.</title>
        <authorList>
            <consortium name="The Broad Institute Genomics Platform"/>
            <consortium name="The Broad Institute Genome Sequencing Center for Infectious Disease"/>
            <person name="Wu L."/>
            <person name="Ma J."/>
        </authorList>
    </citation>
    <scope>NUCLEOTIDE SEQUENCE [LARGE SCALE GENOMIC DNA]</scope>
    <source>
        <strain evidence="3">KCTC 32141</strain>
    </source>
</reference>
<comment type="caution">
    <text evidence="2">The sequence shown here is derived from an EMBL/GenBank/DDBJ whole genome shotgun (WGS) entry which is preliminary data.</text>
</comment>
<dbReference type="Gene3D" id="3.40.50.150">
    <property type="entry name" value="Vaccinia Virus protein VP39"/>
    <property type="match status" value="1"/>
</dbReference>
<evidence type="ECO:0000259" key="1">
    <source>
        <dbReference type="Pfam" id="PF05050"/>
    </source>
</evidence>
<gene>
    <name evidence="2" type="ORF">ACFS5M_06635</name>
</gene>
<dbReference type="InterPro" id="IPR029063">
    <property type="entry name" value="SAM-dependent_MTases_sf"/>
</dbReference>
<dbReference type="SUPFAM" id="SSF53335">
    <property type="entry name" value="S-adenosyl-L-methionine-dependent methyltransferases"/>
    <property type="match status" value="1"/>
</dbReference>
<keyword evidence="3" id="KW-1185">Reference proteome</keyword>
<protein>
    <submittedName>
        <fullName evidence="2">FkbM family methyltransferase</fullName>
    </submittedName>
</protein>
<keyword evidence="2" id="KW-0489">Methyltransferase</keyword>
<organism evidence="2 3">
    <name type="scientific">Lacinutrix iliipiscaria</name>
    <dbReference type="NCBI Taxonomy" id="1230532"/>
    <lineage>
        <taxon>Bacteria</taxon>
        <taxon>Pseudomonadati</taxon>
        <taxon>Bacteroidota</taxon>
        <taxon>Flavobacteriia</taxon>
        <taxon>Flavobacteriales</taxon>
        <taxon>Flavobacteriaceae</taxon>
        <taxon>Lacinutrix</taxon>
    </lineage>
</organism>
<evidence type="ECO:0000313" key="3">
    <source>
        <dbReference type="Proteomes" id="UP001597533"/>
    </source>
</evidence>
<sequence length="277" mass="31442">MNFKKIINYFSFFIKKESFKLVDMELCGVPLKVVKRSLRQKIDQDDTWWFYLSKHHDIIFDIGCNVGYTATLALIQDPNRQIILVDPNPKALQKAAINLIENGLGSKAQYIAAFVGNTIDETIKLYTIGSKAAGSMHASHAKTAAAKNLFIEVKTVTLDYLYTFYNIKPDLVKIDVEGAETIVMESAKKLAQETKCSFFIEMHKVENLGMEKAGQFMIDWSSEMNYSVWYPKTGELLTNAEPIKNRGKCHLLLLPKEKSYPEYLKGIKQNAPLPKSI</sequence>
<proteinExistence type="predicted"/>
<dbReference type="InterPro" id="IPR006342">
    <property type="entry name" value="FkbM_mtfrase"/>
</dbReference>
<accession>A0ABW5WM55</accession>
<dbReference type="RefSeq" id="WP_183487032.1">
    <property type="nucleotide sequence ID" value="NZ_JBHUOV010000001.1"/>
</dbReference>
<dbReference type="PANTHER" id="PTHR34203:SF15">
    <property type="entry name" value="SLL1173 PROTEIN"/>
    <property type="match status" value="1"/>
</dbReference>
<evidence type="ECO:0000313" key="2">
    <source>
        <dbReference type="EMBL" id="MFD2823339.1"/>
    </source>
</evidence>
<dbReference type="NCBIfam" id="TIGR01444">
    <property type="entry name" value="fkbM_fam"/>
    <property type="match status" value="1"/>
</dbReference>
<dbReference type="EMBL" id="JBHUOV010000001">
    <property type="protein sequence ID" value="MFD2823339.1"/>
    <property type="molecule type" value="Genomic_DNA"/>
</dbReference>